<dbReference type="AlphaFoldDB" id="A0A4Q7VBS2"/>
<protein>
    <submittedName>
        <fullName evidence="3">Tripartite-type tricarboxylate transporter receptor subunit TctC</fullName>
    </submittedName>
</protein>
<dbReference type="PANTHER" id="PTHR42928">
    <property type="entry name" value="TRICARBOXYLATE-BINDING PROTEIN"/>
    <property type="match status" value="1"/>
</dbReference>
<comment type="similarity">
    <text evidence="1">Belongs to the UPF0065 (bug) family.</text>
</comment>
<evidence type="ECO:0000313" key="3">
    <source>
        <dbReference type="EMBL" id="RZT92773.1"/>
    </source>
</evidence>
<reference evidence="3 4" key="1">
    <citation type="submission" date="2019-02" db="EMBL/GenBank/DDBJ databases">
        <title>Genomic Encyclopedia of Type Strains, Phase IV (KMG-IV): sequencing the most valuable type-strain genomes for metagenomic binning, comparative biology and taxonomic classification.</title>
        <authorList>
            <person name="Goeker M."/>
        </authorList>
    </citation>
    <scope>NUCLEOTIDE SEQUENCE [LARGE SCALE GENOMIC DNA]</scope>
    <source>
        <strain evidence="3 4">DSM 23814</strain>
    </source>
</reference>
<evidence type="ECO:0000256" key="1">
    <source>
        <dbReference type="ARBA" id="ARBA00006987"/>
    </source>
</evidence>
<dbReference type="Proteomes" id="UP000293398">
    <property type="component" value="Unassembled WGS sequence"/>
</dbReference>
<evidence type="ECO:0000313" key="4">
    <source>
        <dbReference type="Proteomes" id="UP000293398"/>
    </source>
</evidence>
<name>A0A4Q7VBS2_9BURK</name>
<dbReference type="Pfam" id="PF03401">
    <property type="entry name" value="TctC"/>
    <property type="match status" value="1"/>
</dbReference>
<dbReference type="InterPro" id="IPR005064">
    <property type="entry name" value="BUG"/>
</dbReference>
<keyword evidence="4" id="KW-1185">Reference proteome</keyword>
<sequence>MIKPGKSIYTAAFAMLMAGGMQSAQAMSEAAKNFPNKPITIVIGYTAGGSTDIPFRVLAENLTGILKQPVIVENKPGAGGVLPAMQLHNKKPDGYTLAQTPTPVFRLPYISKIDWNPATDLTYVIGLAGYSFGLVVPADSPIKSMKEYIEYARTNPEKLTYGSPGIMTTLHITMEAIAQDADIKLVHVPYKGNAESLKAIIGGFVMSVADTPAWAPYVENGKLRLLSTWGEKRSKKFPDAPTLKESGINRVQLSPFGLAVPKDTDPDIVKKLHDALKLAMEKPNFREALEKYDMEPLYMSTQQYTEFAKKTTADEGKVLESLGFKKK</sequence>
<evidence type="ECO:0000256" key="2">
    <source>
        <dbReference type="SAM" id="SignalP"/>
    </source>
</evidence>
<dbReference type="CDD" id="cd07012">
    <property type="entry name" value="PBP2_Bug_TTT"/>
    <property type="match status" value="1"/>
</dbReference>
<comment type="caution">
    <text evidence="3">The sequence shown here is derived from an EMBL/GenBank/DDBJ whole genome shotgun (WGS) entry which is preliminary data.</text>
</comment>
<dbReference type="SUPFAM" id="SSF53850">
    <property type="entry name" value="Periplasmic binding protein-like II"/>
    <property type="match status" value="1"/>
</dbReference>
<keyword evidence="3" id="KW-0675">Receptor</keyword>
<keyword evidence="2" id="KW-0732">Signal</keyword>
<dbReference type="Gene3D" id="3.40.190.150">
    <property type="entry name" value="Bordetella uptake gene, domain 1"/>
    <property type="match status" value="1"/>
</dbReference>
<dbReference type="PIRSF" id="PIRSF017082">
    <property type="entry name" value="YflP"/>
    <property type="match status" value="1"/>
</dbReference>
<feature type="signal peptide" evidence="2">
    <location>
        <begin position="1"/>
        <end position="26"/>
    </location>
</feature>
<gene>
    <name evidence="3" type="ORF">EV681_3532</name>
</gene>
<dbReference type="EMBL" id="SHKO01000003">
    <property type="protein sequence ID" value="RZT92773.1"/>
    <property type="molecule type" value="Genomic_DNA"/>
</dbReference>
<dbReference type="PANTHER" id="PTHR42928:SF5">
    <property type="entry name" value="BLR1237 PROTEIN"/>
    <property type="match status" value="1"/>
</dbReference>
<dbReference type="InterPro" id="IPR042100">
    <property type="entry name" value="Bug_dom1"/>
</dbReference>
<organism evidence="3 4">
    <name type="scientific">Advenella incenata</name>
    <dbReference type="NCBI Taxonomy" id="267800"/>
    <lineage>
        <taxon>Bacteria</taxon>
        <taxon>Pseudomonadati</taxon>
        <taxon>Pseudomonadota</taxon>
        <taxon>Betaproteobacteria</taxon>
        <taxon>Burkholderiales</taxon>
        <taxon>Alcaligenaceae</taxon>
    </lineage>
</organism>
<accession>A0A4Q7VBS2</accession>
<dbReference type="Gene3D" id="3.40.190.10">
    <property type="entry name" value="Periplasmic binding protein-like II"/>
    <property type="match status" value="1"/>
</dbReference>
<feature type="chain" id="PRO_5020404729" evidence="2">
    <location>
        <begin position="27"/>
        <end position="327"/>
    </location>
</feature>
<proteinExistence type="inferred from homology"/>